<dbReference type="GO" id="GO:0015937">
    <property type="term" value="P:coenzyme A biosynthetic process"/>
    <property type="evidence" value="ECO:0007669"/>
    <property type="project" value="InterPro"/>
</dbReference>
<evidence type="ECO:0000256" key="1">
    <source>
        <dbReference type="ARBA" id="ARBA00022741"/>
    </source>
</evidence>
<dbReference type="PANTHER" id="PTHR10695:SF46">
    <property type="entry name" value="BIFUNCTIONAL COENZYME A SYNTHASE-RELATED"/>
    <property type="match status" value="1"/>
</dbReference>
<dbReference type="EMBL" id="LAZR01064747">
    <property type="protein sequence ID" value="KKK56925.1"/>
    <property type="molecule type" value="Genomic_DNA"/>
</dbReference>
<dbReference type="PANTHER" id="PTHR10695">
    <property type="entry name" value="DEPHOSPHO-COA KINASE-RELATED"/>
    <property type="match status" value="1"/>
</dbReference>
<reference evidence="3" key="1">
    <citation type="journal article" date="2015" name="Nature">
        <title>Complex archaea that bridge the gap between prokaryotes and eukaryotes.</title>
        <authorList>
            <person name="Spang A."/>
            <person name="Saw J.H."/>
            <person name="Jorgensen S.L."/>
            <person name="Zaremba-Niedzwiedzka K."/>
            <person name="Martijn J."/>
            <person name="Lind A.E."/>
            <person name="van Eijk R."/>
            <person name="Schleper C."/>
            <person name="Guy L."/>
            <person name="Ettema T.J."/>
        </authorList>
    </citation>
    <scope>NUCLEOTIDE SEQUENCE</scope>
</reference>
<gene>
    <name evidence="3" type="ORF">LCGC14_3059640</name>
</gene>
<evidence type="ECO:0000313" key="3">
    <source>
        <dbReference type="EMBL" id="KKK56925.1"/>
    </source>
</evidence>
<organism evidence="3">
    <name type="scientific">marine sediment metagenome</name>
    <dbReference type="NCBI Taxonomy" id="412755"/>
    <lineage>
        <taxon>unclassified sequences</taxon>
        <taxon>metagenomes</taxon>
        <taxon>ecological metagenomes</taxon>
    </lineage>
</organism>
<dbReference type="SUPFAM" id="SSF52540">
    <property type="entry name" value="P-loop containing nucleoside triphosphate hydrolases"/>
    <property type="match status" value="1"/>
</dbReference>
<evidence type="ECO:0000256" key="2">
    <source>
        <dbReference type="ARBA" id="ARBA00022840"/>
    </source>
</evidence>
<protein>
    <recommendedName>
        <fullName evidence="4">Dephospho-CoA kinase</fullName>
    </recommendedName>
</protein>
<dbReference type="GO" id="GO:0005524">
    <property type="term" value="F:ATP binding"/>
    <property type="evidence" value="ECO:0007669"/>
    <property type="project" value="UniProtKB-KW"/>
</dbReference>
<feature type="non-terminal residue" evidence="3">
    <location>
        <position position="1"/>
    </location>
</feature>
<dbReference type="InterPro" id="IPR001977">
    <property type="entry name" value="Depp_CoAkinase"/>
</dbReference>
<dbReference type="InterPro" id="IPR027417">
    <property type="entry name" value="P-loop_NTPase"/>
</dbReference>
<comment type="caution">
    <text evidence="3">The sequence shown here is derived from an EMBL/GenBank/DDBJ whole genome shotgun (WGS) entry which is preliminary data.</text>
</comment>
<name>A0A0F8X7L8_9ZZZZ</name>
<keyword evidence="2" id="KW-0067">ATP-binding</keyword>
<sequence length="228" mass="25819">GNDIFIPLDNARQNKSSTSSLQLIKVAITGSAGSGKTLVCNRFKSLGLDVIFLDALAREVVAPGSVALQKIGGHFGKRVLSPNGTLNRKVLRQIMINDAQDRKIIERFIHPRISELMNRQVSEAEKRGETLILVEVPLLFEKRIEKQFQVVILVVADQNVKVKRLMDRDNISRRDALGLLNVQMTDDQKRDRADFVITNNGFRDEVLQSVDRIFQRFQAKETKKIKRA</sequence>
<dbReference type="CDD" id="cd02022">
    <property type="entry name" value="DPCK"/>
    <property type="match status" value="1"/>
</dbReference>
<dbReference type="Pfam" id="PF01121">
    <property type="entry name" value="CoaE"/>
    <property type="match status" value="1"/>
</dbReference>
<evidence type="ECO:0008006" key="4">
    <source>
        <dbReference type="Google" id="ProtNLM"/>
    </source>
</evidence>
<dbReference type="AlphaFoldDB" id="A0A0F8X7L8"/>
<dbReference type="HAMAP" id="MF_00376">
    <property type="entry name" value="Dephospho_CoA_kinase"/>
    <property type="match status" value="1"/>
</dbReference>
<accession>A0A0F8X7L8</accession>
<dbReference type="GO" id="GO:0004140">
    <property type="term" value="F:dephospho-CoA kinase activity"/>
    <property type="evidence" value="ECO:0007669"/>
    <property type="project" value="InterPro"/>
</dbReference>
<keyword evidence="1" id="KW-0547">Nucleotide-binding</keyword>
<dbReference type="Gene3D" id="3.40.50.300">
    <property type="entry name" value="P-loop containing nucleotide triphosphate hydrolases"/>
    <property type="match status" value="1"/>
</dbReference>
<proteinExistence type="inferred from homology"/>
<dbReference type="NCBIfam" id="TIGR00152">
    <property type="entry name" value="dephospho-CoA kinase"/>
    <property type="match status" value="1"/>
</dbReference>
<dbReference type="PROSITE" id="PS51219">
    <property type="entry name" value="DPCK"/>
    <property type="match status" value="1"/>
</dbReference>